<accession>A0ACC6PKL5</accession>
<reference evidence="1" key="1">
    <citation type="submission" date="2024-03" db="EMBL/GenBank/DDBJ databases">
        <title>Novel Streptomyces species of biotechnological and ecological value are a feature of Machair soil.</title>
        <authorList>
            <person name="Prole J.R."/>
            <person name="Goodfellow M."/>
            <person name="Allenby N."/>
            <person name="Ward A.C."/>
        </authorList>
    </citation>
    <scope>NUCLEOTIDE SEQUENCE</scope>
    <source>
        <strain evidence="1">MS2.AVA.5</strain>
    </source>
</reference>
<gene>
    <name evidence="1" type="ORF">WKI67_00215</name>
</gene>
<proteinExistence type="predicted"/>
<evidence type="ECO:0000313" key="2">
    <source>
        <dbReference type="Proteomes" id="UP001377168"/>
    </source>
</evidence>
<keyword evidence="2" id="KW-1185">Reference proteome</keyword>
<comment type="caution">
    <text evidence="1">The sequence shown here is derived from an EMBL/GenBank/DDBJ whole genome shotgun (WGS) entry which is preliminary data.</text>
</comment>
<evidence type="ECO:0000313" key="1">
    <source>
        <dbReference type="EMBL" id="MEJ8631931.1"/>
    </source>
</evidence>
<organism evidence="1 2">
    <name type="scientific">Streptomyces achmelvichensis</name>
    <dbReference type="NCBI Taxonomy" id="3134111"/>
    <lineage>
        <taxon>Bacteria</taxon>
        <taxon>Bacillati</taxon>
        <taxon>Actinomycetota</taxon>
        <taxon>Actinomycetes</taxon>
        <taxon>Kitasatosporales</taxon>
        <taxon>Streptomycetaceae</taxon>
        <taxon>Streptomyces</taxon>
    </lineage>
</organism>
<protein>
    <submittedName>
        <fullName evidence="1">Uncharacterized protein</fullName>
    </submittedName>
</protein>
<dbReference type="EMBL" id="JBBKAJ010000001">
    <property type="protein sequence ID" value="MEJ8631931.1"/>
    <property type="molecule type" value="Genomic_DNA"/>
</dbReference>
<sequence>MAVSSSRFPVPNAFELLRVQYAKRLPSHLEDLAGPTSGTVDLPLHVVWSGRTSYDVEQPRSRMGLYRTVLAEGQRQDLIDYLNRDLLIGQWPVLRTLISRPLRDAWEAAFTELGSARSKTAA</sequence>
<name>A0ACC6PKL5_9ACTN</name>
<dbReference type="Proteomes" id="UP001377168">
    <property type="component" value="Unassembled WGS sequence"/>
</dbReference>